<comment type="caution">
    <text evidence="1">The sequence shown here is derived from an EMBL/GenBank/DDBJ whole genome shotgun (WGS) entry which is preliminary data.</text>
</comment>
<keyword evidence="2" id="KW-1185">Reference proteome</keyword>
<evidence type="ECO:0008006" key="3">
    <source>
        <dbReference type="Google" id="ProtNLM"/>
    </source>
</evidence>
<accession>A0ABR7GFJ6</accession>
<sequence length="339" mass="38546">MTKQSIVVCDSDEAYVRAFAAYLMECLSDVTIVSFTSEEAFLASEAVYSIGILSKDFLSVLEFSGKEMVHEKFYLCDEIIASEYEHLPMVYKYQSMEIVEEMLKRLQQKETSSWWHRAGKEKTQFIGIYSPISHELQLPFALSLAQVYRESGKVLFLDMEELSILQMLTKQQGNRSFVDLLYLMTRQEAGGEDIRAYTNCFMGVDYVSPFAGPEEMADVEKETWVAFFQQLMASDYDTVVLLFGRTIRGFQEIISGCQELIVLGKPGDYYRMSQGKFVEYAENHYTGVQVHEVLLPMSAGNLVDGTYAVEELIQGNLGMFVRRMIRQGVMAQGLAYGIG</sequence>
<dbReference type="Proteomes" id="UP000643810">
    <property type="component" value="Unassembled WGS sequence"/>
</dbReference>
<gene>
    <name evidence="1" type="ORF">H8R94_06280</name>
</gene>
<dbReference type="RefSeq" id="WP_118280470.1">
    <property type="nucleotide sequence ID" value="NZ_JACOPG010000002.1"/>
</dbReference>
<dbReference type="EMBL" id="JACOPG010000002">
    <property type="protein sequence ID" value="MBC5686214.1"/>
    <property type="molecule type" value="Genomic_DNA"/>
</dbReference>
<name>A0ABR7GFJ6_9FIRM</name>
<dbReference type="Gene3D" id="3.40.50.300">
    <property type="entry name" value="P-loop containing nucleotide triphosphate hydrolases"/>
    <property type="match status" value="1"/>
</dbReference>
<protein>
    <recommendedName>
        <fullName evidence="3">AAA domain-containing protein</fullName>
    </recommendedName>
</protein>
<evidence type="ECO:0000313" key="1">
    <source>
        <dbReference type="EMBL" id="MBC5686214.1"/>
    </source>
</evidence>
<proteinExistence type="predicted"/>
<evidence type="ECO:0000313" key="2">
    <source>
        <dbReference type="Proteomes" id="UP000643810"/>
    </source>
</evidence>
<organism evidence="1 2">
    <name type="scientific">Roseburia lenta</name>
    <dbReference type="NCBI Taxonomy" id="2763061"/>
    <lineage>
        <taxon>Bacteria</taxon>
        <taxon>Bacillati</taxon>
        <taxon>Bacillota</taxon>
        <taxon>Clostridia</taxon>
        <taxon>Lachnospirales</taxon>
        <taxon>Lachnospiraceae</taxon>
        <taxon>Roseburia</taxon>
    </lineage>
</organism>
<reference evidence="1 2" key="1">
    <citation type="submission" date="2020-08" db="EMBL/GenBank/DDBJ databases">
        <title>Genome public.</title>
        <authorList>
            <person name="Liu C."/>
            <person name="Sun Q."/>
        </authorList>
    </citation>
    <scope>NUCLEOTIDE SEQUENCE [LARGE SCALE GENOMIC DNA]</scope>
    <source>
        <strain evidence="1 2">NSJ-9</strain>
    </source>
</reference>
<dbReference type="Gene3D" id="3.40.50.10850">
    <property type="entry name" value="Ntrc-like two-domain protein"/>
    <property type="match status" value="1"/>
</dbReference>
<dbReference type="InterPro" id="IPR027417">
    <property type="entry name" value="P-loop_NTPase"/>
</dbReference>